<evidence type="ECO:0000256" key="3">
    <source>
        <dbReference type="SAM" id="MobiDB-lite"/>
    </source>
</evidence>
<sequence length="1973" mass="205155">MGFRDWFARHRSAAVSGIGGGTALAVLTTLAIVAPGFQAERLDLNDGSVWVANGERQAVGRANLQLGSLDTVVPGEGSSLAVVQDETDVVVVDAVNATADIVDAALAEVSDTVPLPPDSPSLMMLDETAVVHSGGTGETWLVPRTLLTDFDSFSAAPFVFGEGSAVVMDARLGLIAAAPGTAEVLRIRLDAPDRVAERWPLPVEPDEPVAVTTAGDRWAVLSLRTAVLHTAEGAVDLSGFIDAPSEAVLAAPGGDELLIAHPGGLIAVDADGGATVVAEGRDGRPAAPALVDGCVLAAWSDGAAWRQCEGQQAVLLELAGMAANAELAVAARGGRAVLNDTRSGSAWAVQADGALIDNWDELLVEEEDEQQAQLDELDTPPELEVAPQPPVAVDDEFGARPGRVSPLPVLLNDSDPNGDVLVISAVEPVDPAFGRVDVVGAGQQLQIELAGSASGTASFAYTITDGRGGSDSAVVTVTARAAGENGPPVQVRTAKTLVAEGGTVTAAVLAEWVDPDGDPLYLADAAIAAPDVVTFRADGRVTVREAGGAGELRPVSLTVSDGALSGAGSLAVTVQPVGQTPIITEPFAVSAYAGEEVRIDPLVHVRGGSGPIRLSAVPPKQGSTITPSLDRGIFRFVSDEVRTHYLEYVVTDNEVTATGVVRVDVLPPPETGAGPITVPKTAFVRTLSSTTVAVATADIDPAGGVLVVTGISSVPPASGIRAEILEQRDIRISLTRPLDGPTDVRYRISNGVAEAEGTITVIEIPPLDRLQPPIARDDAITVRVGDAVSIPVLDNDEHPDDEPLTLSPVLPQGLEGDSGLLFVAGDRLRYLAPDQPGEYTAVYEITGPLGLERAQATVRISVREVSVDTNSAPVPRTVTARVIAGETVRIRIPVEGMDPDGDSVQIIGQQTAPERGTVTEVTADTIVYTAGEYAAGTDEFRYTVVDALGARATGLVRVGISPRLDGARNPVANDDLVVVRPGVAVLVPVLENDTDPDGSALRVSAVESSDPTAAAAVVDEEFVRVVPPEGTGRYGFVYTIVSEAGGASQAFLTVDVVEDAPLTPPVARDVVLTLADVLDRETIDVDVLSQVFFAEGEIAELGLGIVPGYDGETARILPNRSIRVTVGEQRQIIPFELRHPVDPSVRAYAFIWVPGTDDALPQLDRRARPISVVSEETVEIDINDHVIAVGDDGVRLTDTATVRATNADGSSLVVDEDTLRFTSADLYFGPASISFEVTDGTSATDPEGRVATIVLPIEVTPRENQPPALIGATIELEPGGEREIDLLRVTSYPYPDDLEELVYSVLAGPQAGLEVQLRGQTLIVSVPPGTARGTIASVTLGVRDDAAVGTSGRVTVTVVPSTRPLPNPAADSAIAPRGETTTVDVLQNDQAGNPFPDEPLRVEAIRGIDGGSLPAGVRVVPSDDGQRLEVTVSSTAAPVDTNLQYQVSDATRDPDRYVWASVRISVQDVPDAVTGLRVQGYGDRELEVAWQPGGSNNAPIEGFVARVVRVSDGAQTAEVDCAFSPCTVPTPGNGSENAVRISVVALNAQGESAPTTLAERVWSDLVPPAPVISRITPLDGGLRVAFRKPAQEASASPITSYVVTVGPVVREVRALASDPEGTDYVIAVRDGALENGTNYGVSVSARNDSFGPLTRWNSAEGSGTPAGAPLVVGAVSAVGSRDTTGDTGHRVDVAWPSVFAGNGQAVQYYYVWVSAGGTAPACTVTGVEDGAPQPVQPPGTTRVDGATSTTVSGLAADTEYRVVVYAYNGQGCTAAVEVRATPRPVPGAVTEVDVAAPPRQAGPNDIGPWNPTLRSVAVEGGGRIDSVQYRLIADGSTRGESGLVTLPAALTTADRSHYGAALALEVRACRQYETLLCGAWSGPFALPAAVEIDAAPAAEFTETSPDVRAVVITWSPVRGAAYDLVEQICRGGAVVSIDTDAGRCEMTLSTGQVPELLIRVREGGAEYDRVYRW</sequence>
<dbReference type="InterPro" id="IPR013783">
    <property type="entry name" value="Ig-like_fold"/>
</dbReference>
<dbReference type="RefSeq" id="WP_267780715.1">
    <property type="nucleotide sequence ID" value="NZ_CP113089.1"/>
</dbReference>
<proteinExistence type="predicted"/>
<dbReference type="Pfam" id="PF17963">
    <property type="entry name" value="Big_9"/>
    <property type="match status" value="5"/>
</dbReference>
<dbReference type="SUPFAM" id="SSF49265">
    <property type="entry name" value="Fibronectin type III"/>
    <property type="match status" value="2"/>
</dbReference>
<accession>A0A9E8MJZ4</accession>
<feature type="compositionally biased region" description="Acidic residues" evidence="3">
    <location>
        <begin position="369"/>
        <end position="381"/>
    </location>
</feature>
<evidence type="ECO:0000256" key="4">
    <source>
        <dbReference type="SAM" id="Phobius"/>
    </source>
</evidence>
<dbReference type="GO" id="GO:0000272">
    <property type="term" value="P:polysaccharide catabolic process"/>
    <property type="evidence" value="ECO:0007669"/>
    <property type="project" value="UniProtKB-KW"/>
</dbReference>
<keyword evidence="7" id="KW-1185">Reference proteome</keyword>
<keyword evidence="1" id="KW-0326">Glycosidase</keyword>
<keyword evidence="2" id="KW-0624">Polysaccharide degradation</keyword>
<protein>
    <submittedName>
        <fullName evidence="6">Ig-like domain-containing protein</fullName>
    </submittedName>
</protein>
<dbReference type="NCBIfam" id="NF012211">
    <property type="entry name" value="tand_rpt_95"/>
    <property type="match status" value="1"/>
</dbReference>
<feature type="region of interest" description="Disordered" evidence="3">
    <location>
        <begin position="369"/>
        <end position="399"/>
    </location>
</feature>
<dbReference type="Proteomes" id="UP001164706">
    <property type="component" value="Chromosome"/>
</dbReference>
<evidence type="ECO:0000313" key="6">
    <source>
        <dbReference type="EMBL" id="WAB80965.1"/>
    </source>
</evidence>
<evidence type="ECO:0000256" key="2">
    <source>
        <dbReference type="ARBA" id="ARBA00023326"/>
    </source>
</evidence>
<evidence type="ECO:0000256" key="1">
    <source>
        <dbReference type="ARBA" id="ARBA00023295"/>
    </source>
</evidence>
<name>A0A9E8MJZ4_9MICO</name>
<evidence type="ECO:0000313" key="7">
    <source>
        <dbReference type="Proteomes" id="UP001164706"/>
    </source>
</evidence>
<keyword evidence="1" id="KW-0378">Hydrolase</keyword>
<gene>
    <name evidence="6" type="ORF">OVN18_10420</name>
</gene>
<organism evidence="6 7">
    <name type="scientific">Microcella daejeonensis</name>
    <dbReference type="NCBI Taxonomy" id="2994971"/>
    <lineage>
        <taxon>Bacteria</taxon>
        <taxon>Bacillati</taxon>
        <taxon>Actinomycetota</taxon>
        <taxon>Actinomycetes</taxon>
        <taxon>Micrococcales</taxon>
        <taxon>Microbacteriaceae</taxon>
        <taxon>Microcella</taxon>
    </lineage>
</organism>
<dbReference type="Gene3D" id="2.60.40.10">
    <property type="entry name" value="Immunoglobulins"/>
    <property type="match status" value="2"/>
</dbReference>
<reference evidence="6" key="1">
    <citation type="submission" date="2022-11" db="EMBL/GenBank/DDBJ databases">
        <title>Description of Microcella daejonensis nov. sp, isolated from riverside soil.</title>
        <authorList>
            <person name="Molina K.M."/>
            <person name="Kim S.B."/>
        </authorList>
    </citation>
    <scope>NUCLEOTIDE SEQUENCE</scope>
    <source>
        <strain evidence="6">MMS21-STM12</strain>
    </source>
</reference>
<dbReference type="InterPro" id="IPR036116">
    <property type="entry name" value="FN3_sf"/>
</dbReference>
<evidence type="ECO:0000259" key="5">
    <source>
        <dbReference type="PROSITE" id="PS50853"/>
    </source>
</evidence>
<dbReference type="InterPro" id="IPR003961">
    <property type="entry name" value="FN3_dom"/>
</dbReference>
<keyword evidence="4" id="KW-1133">Transmembrane helix</keyword>
<feature type="domain" description="Fibronectin type-III" evidence="5">
    <location>
        <begin position="1674"/>
        <end position="1784"/>
    </location>
</feature>
<feature type="domain" description="Fibronectin type-III" evidence="5">
    <location>
        <begin position="1472"/>
        <end position="1569"/>
    </location>
</feature>
<dbReference type="PROSITE" id="PS50853">
    <property type="entry name" value="FN3"/>
    <property type="match status" value="2"/>
</dbReference>
<dbReference type="SMART" id="SM00060">
    <property type="entry name" value="FN3"/>
    <property type="match status" value="3"/>
</dbReference>
<keyword evidence="4" id="KW-0472">Membrane</keyword>
<keyword evidence="2" id="KW-0119">Carbohydrate metabolism</keyword>
<dbReference type="GO" id="GO:0016798">
    <property type="term" value="F:hydrolase activity, acting on glycosyl bonds"/>
    <property type="evidence" value="ECO:0007669"/>
    <property type="project" value="UniProtKB-KW"/>
</dbReference>
<keyword evidence="4" id="KW-0812">Transmembrane</keyword>
<dbReference type="CDD" id="cd00063">
    <property type="entry name" value="FN3"/>
    <property type="match status" value="2"/>
</dbReference>
<dbReference type="EMBL" id="CP113089">
    <property type="protein sequence ID" value="WAB80965.1"/>
    <property type="molecule type" value="Genomic_DNA"/>
</dbReference>
<dbReference type="Gene3D" id="2.60.40.2810">
    <property type="match status" value="1"/>
</dbReference>
<feature type="transmembrane region" description="Helical" evidence="4">
    <location>
        <begin position="12"/>
        <end position="34"/>
    </location>
</feature>
<dbReference type="KEGG" id="mdb:OVN18_10420"/>